<dbReference type="RefSeq" id="WP_317640524.1">
    <property type="nucleotide sequence ID" value="NZ_JAPMIV010000020.1"/>
</dbReference>
<dbReference type="Proteomes" id="UP001276150">
    <property type="component" value="Unassembled WGS sequence"/>
</dbReference>
<reference evidence="1 2" key="1">
    <citation type="submission" date="2022-11" db="EMBL/GenBank/DDBJ databases">
        <title>Deinococcus ZS9-10, Low Temperature and Draught-tolerating, UV-resistant Bacteria from Continental Antarctica.</title>
        <authorList>
            <person name="Cheng L."/>
        </authorList>
    </citation>
    <scope>NUCLEOTIDE SEQUENCE [LARGE SCALE GENOMIC DNA]</scope>
    <source>
        <strain evidence="1 2">ZS9-10</strain>
    </source>
</reference>
<evidence type="ECO:0000313" key="1">
    <source>
        <dbReference type="EMBL" id="MDV6375191.1"/>
    </source>
</evidence>
<gene>
    <name evidence="1" type="ORF">ORD21_11395</name>
</gene>
<sequence length="160" mass="18091">MELLRLQLALQPSQPSVEFQHLKRNPANETPSELINMGIFYRQIGNEAVSWEYLMQALRKLLATGQFESGKDSLFPIALEVLGLLAMDQEEMRHAAVVLGATEAQREALNARWSEAEWNDLTQEMAPIRAILDENEFASAWAKGRAMTLEQITAYVLESQ</sequence>
<dbReference type="EMBL" id="JAPMIV010000020">
    <property type="protein sequence ID" value="MDV6375191.1"/>
    <property type="molecule type" value="Genomic_DNA"/>
</dbReference>
<evidence type="ECO:0000313" key="2">
    <source>
        <dbReference type="Proteomes" id="UP001276150"/>
    </source>
</evidence>
<comment type="caution">
    <text evidence="1">The sequence shown here is derived from an EMBL/GenBank/DDBJ whole genome shotgun (WGS) entry which is preliminary data.</text>
</comment>
<name>A0ABU4DRX4_9DEIO</name>
<proteinExistence type="predicted"/>
<protein>
    <submittedName>
        <fullName evidence="1">Uncharacterized protein</fullName>
    </submittedName>
</protein>
<organism evidence="1 2">
    <name type="scientific">Deinococcus arenicola</name>
    <dbReference type="NCBI Taxonomy" id="2994950"/>
    <lineage>
        <taxon>Bacteria</taxon>
        <taxon>Thermotogati</taxon>
        <taxon>Deinococcota</taxon>
        <taxon>Deinococci</taxon>
        <taxon>Deinococcales</taxon>
        <taxon>Deinococcaceae</taxon>
        <taxon>Deinococcus</taxon>
    </lineage>
</organism>
<accession>A0ABU4DRX4</accession>
<keyword evidence="2" id="KW-1185">Reference proteome</keyword>